<sequence length="86" mass="9757">MGKEEMKPAKKNMTSKKFGNMVIKYAENTDPSIGPVLQRIIRKEVIHAGELLIKEDPFALASYLESISEDSRAIFFKIIKDNKESV</sequence>
<proteinExistence type="predicted"/>
<organism evidence="1">
    <name type="scientific">marine metagenome</name>
    <dbReference type="NCBI Taxonomy" id="408172"/>
    <lineage>
        <taxon>unclassified sequences</taxon>
        <taxon>metagenomes</taxon>
        <taxon>ecological metagenomes</taxon>
    </lineage>
</organism>
<name>A0A383C3K8_9ZZZZ</name>
<evidence type="ECO:0000313" key="1">
    <source>
        <dbReference type="EMBL" id="SVE27026.1"/>
    </source>
</evidence>
<accession>A0A383C3K8</accession>
<dbReference type="AlphaFoldDB" id="A0A383C3K8"/>
<reference evidence="1" key="1">
    <citation type="submission" date="2018-05" db="EMBL/GenBank/DDBJ databases">
        <authorList>
            <person name="Lanie J.A."/>
            <person name="Ng W.-L."/>
            <person name="Kazmierczak K.M."/>
            <person name="Andrzejewski T.M."/>
            <person name="Davidsen T.M."/>
            <person name="Wayne K.J."/>
            <person name="Tettelin H."/>
            <person name="Glass J.I."/>
            <person name="Rusch D."/>
            <person name="Podicherti R."/>
            <person name="Tsui H.-C.T."/>
            <person name="Winkler M.E."/>
        </authorList>
    </citation>
    <scope>NUCLEOTIDE SEQUENCE</scope>
</reference>
<gene>
    <name evidence="1" type="ORF">METZ01_LOCUS479880</name>
</gene>
<dbReference type="EMBL" id="UINC01205725">
    <property type="protein sequence ID" value="SVE27026.1"/>
    <property type="molecule type" value="Genomic_DNA"/>
</dbReference>
<protein>
    <submittedName>
        <fullName evidence="1">Uncharacterized protein</fullName>
    </submittedName>
</protein>